<evidence type="ECO:0000256" key="7">
    <source>
        <dbReference type="ARBA" id="ARBA00022729"/>
    </source>
</evidence>
<keyword evidence="23" id="KW-1185">Reference proteome</keyword>
<evidence type="ECO:0000256" key="14">
    <source>
        <dbReference type="ARBA" id="ARBA00023136"/>
    </source>
</evidence>
<dbReference type="RefSeq" id="XP_044724611.1">
    <property type="nucleotide sequence ID" value="XM_044860978.1"/>
</dbReference>
<keyword evidence="5 17" id="KW-0812">Transmembrane</keyword>
<dbReference type="InterPro" id="IPR002355">
    <property type="entry name" value="Cu_oxidase_Cu_BS"/>
</dbReference>
<dbReference type="EMBL" id="JAIZPD010000002">
    <property type="protein sequence ID" value="KAH0967098.1"/>
    <property type="molecule type" value="Genomic_DNA"/>
</dbReference>
<evidence type="ECO:0000313" key="22">
    <source>
        <dbReference type="EMBL" id="KAH0967098.1"/>
    </source>
</evidence>
<keyword evidence="14 17" id="KW-0472">Membrane</keyword>
<keyword evidence="8" id="KW-0677">Repeat</keyword>
<accession>A0A9P8SL51</accession>
<feature type="domain" description="Plastocyanin-like" evidence="20">
    <location>
        <begin position="360"/>
        <end position="496"/>
    </location>
</feature>
<keyword evidence="4" id="KW-0410">Iron transport</keyword>
<keyword evidence="10" id="KW-0560">Oxidoreductase</keyword>
<evidence type="ECO:0000256" key="11">
    <source>
        <dbReference type="ARBA" id="ARBA00023004"/>
    </source>
</evidence>
<feature type="transmembrane region" description="Helical" evidence="17">
    <location>
        <begin position="553"/>
        <end position="575"/>
    </location>
</feature>
<evidence type="ECO:0000256" key="8">
    <source>
        <dbReference type="ARBA" id="ARBA00022737"/>
    </source>
</evidence>
<dbReference type="CDD" id="cd13851">
    <property type="entry name" value="CuRO_1_Fet3p"/>
    <property type="match status" value="1"/>
</dbReference>
<evidence type="ECO:0000256" key="1">
    <source>
        <dbReference type="ARBA" id="ARBA00010609"/>
    </source>
</evidence>
<feature type="domain" description="Plastocyanin-like" evidence="19">
    <location>
        <begin position="153"/>
        <end position="300"/>
    </location>
</feature>
<dbReference type="CDD" id="cd13899">
    <property type="entry name" value="CuRO_3_Fet3p"/>
    <property type="match status" value="1"/>
</dbReference>
<keyword evidence="13" id="KW-0406">Ion transport</keyword>
<keyword evidence="15" id="KW-0325">Glycoprotein</keyword>
<evidence type="ECO:0000256" key="10">
    <source>
        <dbReference type="ARBA" id="ARBA00023002"/>
    </source>
</evidence>
<evidence type="ECO:0000256" key="16">
    <source>
        <dbReference type="ARBA" id="ARBA00037814"/>
    </source>
</evidence>
<dbReference type="InterPro" id="IPR011706">
    <property type="entry name" value="Cu-oxidase_C"/>
</dbReference>
<dbReference type="Pfam" id="PF07731">
    <property type="entry name" value="Cu-oxidase_2"/>
    <property type="match status" value="1"/>
</dbReference>
<keyword evidence="11" id="KW-0408">Iron</keyword>
<dbReference type="InterPro" id="IPR045087">
    <property type="entry name" value="Cu-oxidase_fam"/>
</dbReference>
<dbReference type="OrthoDB" id="2121828at2759"/>
<evidence type="ECO:0000256" key="12">
    <source>
        <dbReference type="ARBA" id="ARBA00023008"/>
    </source>
</evidence>
<protein>
    <submittedName>
        <fullName evidence="22">Multicopper oxidase domain-containing protein</fullName>
    </submittedName>
</protein>
<organism evidence="22 23">
    <name type="scientific">Hirsutella rhossiliensis</name>
    <dbReference type="NCBI Taxonomy" id="111463"/>
    <lineage>
        <taxon>Eukaryota</taxon>
        <taxon>Fungi</taxon>
        <taxon>Dikarya</taxon>
        <taxon>Ascomycota</taxon>
        <taxon>Pezizomycotina</taxon>
        <taxon>Sordariomycetes</taxon>
        <taxon>Hypocreomycetidae</taxon>
        <taxon>Hypocreales</taxon>
        <taxon>Ophiocordycipitaceae</taxon>
        <taxon>Hirsutella</taxon>
    </lineage>
</organism>
<keyword evidence="7 18" id="KW-0732">Signal</keyword>
<evidence type="ECO:0000256" key="3">
    <source>
        <dbReference type="ARBA" id="ARBA00022475"/>
    </source>
</evidence>
<dbReference type="InterPro" id="IPR001117">
    <property type="entry name" value="Cu-oxidase_2nd"/>
</dbReference>
<comment type="caution">
    <text evidence="22">The sequence shown here is derived from an EMBL/GenBank/DDBJ whole genome shotgun (WGS) entry which is preliminary data.</text>
</comment>
<dbReference type="PROSITE" id="PS00080">
    <property type="entry name" value="MULTICOPPER_OXIDASE2"/>
    <property type="match status" value="1"/>
</dbReference>
<evidence type="ECO:0000259" key="21">
    <source>
        <dbReference type="Pfam" id="PF07732"/>
    </source>
</evidence>
<feature type="signal peptide" evidence="18">
    <location>
        <begin position="1"/>
        <end position="19"/>
    </location>
</feature>
<evidence type="ECO:0000256" key="15">
    <source>
        <dbReference type="ARBA" id="ARBA00023180"/>
    </source>
</evidence>
<dbReference type="InterPro" id="IPR011707">
    <property type="entry name" value="Cu-oxidase-like_N"/>
</dbReference>
<comment type="subcellular location">
    <subcellularLocation>
        <location evidence="16">Cell membrane</location>
        <topology evidence="16">Single-pass type I membrane protein</topology>
        <orientation evidence="16">Extracellular side</orientation>
    </subcellularLocation>
</comment>
<dbReference type="PANTHER" id="PTHR11709:SF361">
    <property type="entry name" value="IRON TRANSPORT MULTICOPPER OXIDASE FET3"/>
    <property type="match status" value="1"/>
</dbReference>
<dbReference type="GO" id="GO:0005507">
    <property type="term" value="F:copper ion binding"/>
    <property type="evidence" value="ECO:0007669"/>
    <property type="project" value="InterPro"/>
</dbReference>
<evidence type="ECO:0000313" key="23">
    <source>
        <dbReference type="Proteomes" id="UP000824596"/>
    </source>
</evidence>
<reference evidence="22" key="1">
    <citation type="submission" date="2021-09" db="EMBL/GenBank/DDBJ databases">
        <title>A high-quality genome of the endoparasitic fungus Hirsutella rhossiliensis with a comparison of Hirsutella genomes reveals transposable elements contributing to genome size variation.</title>
        <authorList>
            <person name="Lin R."/>
            <person name="Jiao Y."/>
            <person name="Sun X."/>
            <person name="Ling J."/>
            <person name="Xie B."/>
            <person name="Cheng X."/>
        </authorList>
    </citation>
    <scope>NUCLEOTIDE SEQUENCE</scope>
    <source>
        <strain evidence="22">HR02</strain>
    </source>
</reference>
<comment type="similarity">
    <text evidence="1">Belongs to the multicopper oxidase family.</text>
</comment>
<evidence type="ECO:0000256" key="18">
    <source>
        <dbReference type="SAM" id="SignalP"/>
    </source>
</evidence>
<evidence type="ECO:0000256" key="17">
    <source>
        <dbReference type="SAM" id="Phobius"/>
    </source>
</evidence>
<keyword evidence="3" id="KW-1003">Cell membrane</keyword>
<dbReference type="SUPFAM" id="SSF49503">
    <property type="entry name" value="Cupredoxins"/>
    <property type="match status" value="3"/>
</dbReference>
<dbReference type="InterPro" id="IPR008972">
    <property type="entry name" value="Cupredoxin"/>
</dbReference>
<evidence type="ECO:0000256" key="4">
    <source>
        <dbReference type="ARBA" id="ARBA00022496"/>
    </source>
</evidence>
<sequence length="585" mass="64198">MAVLTKLAALAASATLAAAATITHNFNITWVRANPDGAFERPVIGINGQWPIPRIDADVGDRLVINVDNQLGNQTTSLHFHGLFMSGTAHMDGPAGVTQCPIPPGASFTYNFTIDQPGTYWYHSHTHAQYPDGLRGPLVVHDPDFPYRKEVDEELVLTLSDWYHDEMQTLIPRFMSKSNPTGAEPVPNAALMNETQNMTVAVQPGKTYLFRIVNIGAFAAQYFWIEGHKMRIVEVDGVYTRDAEADMVYISAAQRVSVLVETKADVAANFPIVACMDKELFDVLPPELNYNSTGWLVYDDAKVKPAAAIVAELDAFDDMTLVPYDNMTLLPEPDRVVTLDVHMENLGDGANYAFFNNVSYVEPKVPTLYSALSAGDQAVNPAVYGEYSQPFVLERGQVVQIVLNNLDPGRHPFHLHGHNFQAIYRSDEEAGTFGDVDPADAKFPSVPMRRDTLVVWPNGNIVLRFRADNPGVWLFHCHIEWHVVSGLIATFVEAPAELQKQILALPEDHLDVCRRADVPTVGNAAGNTVDLLDLSGQNEPPAPLPEGFTARGIVALVFSCLAGILGICVIAWYGLAKPVDSIPRS</sequence>
<evidence type="ECO:0000256" key="9">
    <source>
        <dbReference type="ARBA" id="ARBA00022989"/>
    </source>
</evidence>
<dbReference type="PROSITE" id="PS00079">
    <property type="entry name" value="MULTICOPPER_OXIDASE1"/>
    <property type="match status" value="2"/>
</dbReference>
<feature type="domain" description="Plastocyanin-like" evidence="21">
    <location>
        <begin position="28"/>
        <end position="143"/>
    </location>
</feature>
<dbReference type="FunFam" id="2.60.40.420:FF:000022">
    <property type="entry name" value="FET5p Multicopper oxidase"/>
    <property type="match status" value="1"/>
</dbReference>
<dbReference type="GO" id="GO:0033215">
    <property type="term" value="P:reductive iron assimilation"/>
    <property type="evidence" value="ECO:0007669"/>
    <property type="project" value="TreeGrafter"/>
</dbReference>
<dbReference type="Proteomes" id="UP000824596">
    <property type="component" value="Unassembled WGS sequence"/>
</dbReference>
<keyword evidence="9 17" id="KW-1133">Transmembrane helix</keyword>
<dbReference type="CDD" id="cd13877">
    <property type="entry name" value="CuRO_2_Fet3p_like"/>
    <property type="match status" value="1"/>
</dbReference>
<dbReference type="Gene3D" id="2.60.40.420">
    <property type="entry name" value="Cupredoxins - blue copper proteins"/>
    <property type="match status" value="3"/>
</dbReference>
<dbReference type="GeneID" id="68351636"/>
<dbReference type="Pfam" id="PF00394">
    <property type="entry name" value="Cu-oxidase"/>
    <property type="match status" value="1"/>
</dbReference>
<dbReference type="PANTHER" id="PTHR11709">
    <property type="entry name" value="MULTI-COPPER OXIDASE"/>
    <property type="match status" value="1"/>
</dbReference>
<feature type="chain" id="PRO_5040288307" evidence="18">
    <location>
        <begin position="20"/>
        <end position="585"/>
    </location>
</feature>
<keyword evidence="2" id="KW-0813">Transport</keyword>
<dbReference type="FunFam" id="2.60.40.420:FF:000024">
    <property type="entry name" value="FET5p Multicopper oxidase"/>
    <property type="match status" value="1"/>
</dbReference>
<keyword evidence="6" id="KW-0479">Metal-binding</keyword>
<dbReference type="FunFam" id="2.60.40.420:FF:000025">
    <property type="entry name" value="FET5p Multicopper oxidase"/>
    <property type="match status" value="1"/>
</dbReference>
<keyword evidence="12" id="KW-0186">Copper</keyword>
<evidence type="ECO:0000256" key="5">
    <source>
        <dbReference type="ARBA" id="ARBA00022692"/>
    </source>
</evidence>
<dbReference type="AlphaFoldDB" id="A0A9P8SL51"/>
<dbReference type="Pfam" id="PF07732">
    <property type="entry name" value="Cu-oxidase_3"/>
    <property type="match status" value="1"/>
</dbReference>
<proteinExistence type="inferred from homology"/>
<dbReference type="GO" id="GO:0010106">
    <property type="term" value="P:cellular response to iron ion starvation"/>
    <property type="evidence" value="ECO:0007669"/>
    <property type="project" value="TreeGrafter"/>
</dbReference>
<gene>
    <name evidence="22" type="ORF">HRG_02507</name>
</gene>
<dbReference type="GO" id="GO:0004322">
    <property type="term" value="F:ferroxidase activity"/>
    <property type="evidence" value="ECO:0007669"/>
    <property type="project" value="TreeGrafter"/>
</dbReference>
<evidence type="ECO:0000256" key="6">
    <source>
        <dbReference type="ARBA" id="ARBA00022723"/>
    </source>
</evidence>
<dbReference type="InterPro" id="IPR033138">
    <property type="entry name" value="Cu_oxidase_CS"/>
</dbReference>
<dbReference type="InterPro" id="IPR044130">
    <property type="entry name" value="CuRO_2_Fet3-like"/>
</dbReference>
<evidence type="ECO:0000259" key="19">
    <source>
        <dbReference type="Pfam" id="PF00394"/>
    </source>
</evidence>
<evidence type="ECO:0000256" key="2">
    <source>
        <dbReference type="ARBA" id="ARBA00022448"/>
    </source>
</evidence>
<dbReference type="GO" id="GO:0033573">
    <property type="term" value="C:high-affinity iron permease complex"/>
    <property type="evidence" value="ECO:0007669"/>
    <property type="project" value="TreeGrafter"/>
</dbReference>
<evidence type="ECO:0000256" key="13">
    <source>
        <dbReference type="ARBA" id="ARBA00023065"/>
    </source>
</evidence>
<evidence type="ECO:0000259" key="20">
    <source>
        <dbReference type="Pfam" id="PF07731"/>
    </source>
</evidence>
<name>A0A9P8SL51_9HYPO</name>